<dbReference type="Pfam" id="PF11827">
    <property type="entry name" value="DUF3347"/>
    <property type="match status" value="1"/>
</dbReference>
<dbReference type="InterPro" id="IPR021782">
    <property type="entry name" value="DUF3347"/>
</dbReference>
<accession>A0ABT8REU2</accession>
<evidence type="ECO:0000313" key="4">
    <source>
        <dbReference type="EMBL" id="MDO1449232.1"/>
    </source>
</evidence>
<reference evidence="4" key="1">
    <citation type="submission" date="2023-07" db="EMBL/GenBank/DDBJ databases">
        <title>The genome sequence of Rhodocytophaga aerolata KACC 12507.</title>
        <authorList>
            <person name="Zhang X."/>
        </authorList>
    </citation>
    <scope>NUCLEOTIDE SEQUENCE</scope>
    <source>
        <strain evidence="4">KACC 12507</strain>
    </source>
</reference>
<evidence type="ECO:0000259" key="3">
    <source>
        <dbReference type="Pfam" id="PF11827"/>
    </source>
</evidence>
<feature type="signal peptide" evidence="2">
    <location>
        <begin position="1"/>
        <end position="23"/>
    </location>
</feature>
<gene>
    <name evidence="4" type="ORF">Q0590_23345</name>
</gene>
<proteinExistence type="predicted"/>
<keyword evidence="5" id="KW-1185">Reference proteome</keyword>
<feature type="region of interest" description="Disordered" evidence="1">
    <location>
        <begin position="26"/>
        <end position="57"/>
    </location>
</feature>
<keyword evidence="2" id="KW-0732">Signal</keyword>
<dbReference type="EMBL" id="JAUKPO010000017">
    <property type="protein sequence ID" value="MDO1449232.1"/>
    <property type="molecule type" value="Genomic_DNA"/>
</dbReference>
<dbReference type="RefSeq" id="WP_302040034.1">
    <property type="nucleotide sequence ID" value="NZ_JAUKPO010000017.1"/>
</dbReference>
<name>A0ABT8REU2_9BACT</name>
<evidence type="ECO:0000313" key="5">
    <source>
        <dbReference type="Proteomes" id="UP001168528"/>
    </source>
</evidence>
<feature type="domain" description="DUF3347" evidence="3">
    <location>
        <begin position="73"/>
        <end position="163"/>
    </location>
</feature>
<evidence type="ECO:0000256" key="2">
    <source>
        <dbReference type="SAM" id="SignalP"/>
    </source>
</evidence>
<feature type="compositionally biased region" description="Basic and acidic residues" evidence="1">
    <location>
        <begin position="39"/>
        <end position="48"/>
    </location>
</feature>
<protein>
    <submittedName>
        <fullName evidence="4">DUF3347 domain-containing protein</fullName>
    </submittedName>
</protein>
<dbReference type="Proteomes" id="UP001168528">
    <property type="component" value="Unassembled WGS sequence"/>
</dbReference>
<organism evidence="4 5">
    <name type="scientific">Rhodocytophaga aerolata</name>
    <dbReference type="NCBI Taxonomy" id="455078"/>
    <lineage>
        <taxon>Bacteria</taxon>
        <taxon>Pseudomonadati</taxon>
        <taxon>Bacteroidota</taxon>
        <taxon>Cytophagia</taxon>
        <taxon>Cytophagales</taxon>
        <taxon>Rhodocytophagaceae</taxon>
        <taxon>Rhodocytophaga</taxon>
    </lineage>
</organism>
<comment type="caution">
    <text evidence="4">The sequence shown here is derived from an EMBL/GenBank/DDBJ whole genome shotgun (WGS) entry which is preliminary data.</text>
</comment>
<feature type="chain" id="PRO_5046942304" evidence="2">
    <location>
        <begin position="24"/>
        <end position="211"/>
    </location>
</feature>
<evidence type="ECO:0000256" key="1">
    <source>
        <dbReference type="SAM" id="MobiDB-lite"/>
    </source>
</evidence>
<feature type="compositionally biased region" description="Polar residues" evidence="1">
    <location>
        <begin position="26"/>
        <end position="37"/>
    </location>
</feature>
<sequence length="211" mass="22902">MKKQMKKVLATGVIALFVFNFTACDSSTSNHSTSENATSEDHTGHADAGEALTNTPDLTAVSEEVKNQIGETYKSYITLKNALVAANPEEAKKGAQSLKANAEKVASAPVNGEAKTFISEQVAMINQHADQIASSGDIEAQRAQLDMLSTSLFSLIKATEANTETAYYQYCPMANNEKGAYWISENKEIRNPYFGDKMLKCGENKETLSVQ</sequence>